<evidence type="ECO:0000313" key="2">
    <source>
        <dbReference type="EMBL" id="PIO99461.1"/>
    </source>
</evidence>
<dbReference type="Pfam" id="PF18050">
    <property type="entry name" value="Cyclophil_like2"/>
    <property type="match status" value="1"/>
</dbReference>
<evidence type="ECO:0000259" key="1">
    <source>
        <dbReference type="Pfam" id="PF18050"/>
    </source>
</evidence>
<gene>
    <name evidence="2" type="ORF">CJ014_09090</name>
</gene>
<accession>A0A2G9WXM6</accession>
<dbReference type="OrthoDB" id="5298378at2"/>
<dbReference type="Gene3D" id="2.40.100.20">
    <property type="match status" value="1"/>
</dbReference>
<keyword evidence="3" id="KW-1185">Reference proteome</keyword>
<dbReference type="Proteomes" id="UP000231070">
    <property type="component" value="Unassembled WGS sequence"/>
</dbReference>
<dbReference type="InterPro" id="IPR029000">
    <property type="entry name" value="Cyclophilin-like_dom_sf"/>
</dbReference>
<proteinExistence type="predicted"/>
<dbReference type="AlphaFoldDB" id="A0A2G9WXM6"/>
<name>A0A2G9WXM6_9HYPH</name>
<reference evidence="2 3" key="1">
    <citation type="submission" date="2017-08" db="EMBL/GenBank/DDBJ databases">
        <title>Pleomorphomonas carboxidotrophicus sp. nov., a new mesophilic hydrogenogenic carboxidotroph.</title>
        <authorList>
            <person name="Esquivel-Elizondo S."/>
            <person name="Krajmalnik-Brown R."/>
            <person name="Maldonado J."/>
        </authorList>
    </citation>
    <scope>NUCLEOTIDE SEQUENCE [LARGE SCALE GENOMIC DNA]</scope>
    <source>
        <strain evidence="2 3">SVCO-16</strain>
    </source>
</reference>
<sequence length="116" mass="12912">MRIAIDIGGARLTATLADNPSARDFAAMLPLDLTFEDYASIEKIAYLPRKLTTEGSGPFANEAIGDLAYYAPWGNIIFYYGNYRYSNDVIRLGRFDGDIAPLLRDGRFAARITRLP</sequence>
<evidence type="ECO:0000313" key="3">
    <source>
        <dbReference type="Proteomes" id="UP000231070"/>
    </source>
</evidence>
<comment type="caution">
    <text evidence="2">The sequence shown here is derived from an EMBL/GenBank/DDBJ whole genome shotgun (WGS) entry which is preliminary data.</text>
</comment>
<dbReference type="SUPFAM" id="SSF50891">
    <property type="entry name" value="Cyclophilin-like"/>
    <property type="match status" value="1"/>
</dbReference>
<protein>
    <submittedName>
        <fullName evidence="2">MFS transporter</fullName>
    </submittedName>
</protein>
<feature type="domain" description="Cyclophilin-like" evidence="1">
    <location>
        <begin position="5"/>
        <end position="110"/>
    </location>
</feature>
<organism evidence="2 3">
    <name type="scientific">Pleomorphomonas carboxyditropha</name>
    <dbReference type="NCBI Taxonomy" id="2023338"/>
    <lineage>
        <taxon>Bacteria</taxon>
        <taxon>Pseudomonadati</taxon>
        <taxon>Pseudomonadota</taxon>
        <taxon>Alphaproteobacteria</taxon>
        <taxon>Hyphomicrobiales</taxon>
        <taxon>Pleomorphomonadaceae</taxon>
        <taxon>Pleomorphomonas</taxon>
    </lineage>
</organism>
<dbReference type="EMBL" id="NQVN01000004">
    <property type="protein sequence ID" value="PIO99461.1"/>
    <property type="molecule type" value="Genomic_DNA"/>
</dbReference>
<dbReference type="InterPro" id="IPR041183">
    <property type="entry name" value="Cyclophilin-like"/>
</dbReference>